<feature type="coiled-coil region" evidence="5">
    <location>
        <begin position="380"/>
        <end position="414"/>
    </location>
</feature>
<dbReference type="RefSeq" id="WP_010898667.1">
    <property type="nucleotide sequence ID" value="NZ_CP040441.1"/>
</dbReference>
<dbReference type="InterPro" id="IPR043682">
    <property type="entry name" value="RqcH_bacterial"/>
</dbReference>
<sequence length="570" mass="65183">MSFDGLMTRAIVHELQETISAGRILKIYQPFKTELLLTIRAQGANHQLLLSANANFARVHFTKEKYANPATPPMFCMLLRKHLEGAVIEEIKQIDLDRIIEITVKTRDEIGDTSYKTLVIEIMGRHSNMILVDPKTNVILDSIKHVSLAQSSVRPVLPGQPYTRPPAQGKANPLTATKEDILKKLDWNEGKLDRQLVRAFSGLSPIVAKEIVFRAGMANRDSLPAAFTTFMQDVAAHRYEPTFIQGEEKEQFSFLPLTHMKGERKTFASCSALLDRFYFQKADRDRVKQQAHDLERFLRNERDKNVNKIKKLEKTLDDAEKAKQYQKFGELVTANLHLVKRGDASVDVLDYYEEDAPTITIPLDPQKQPSENAQAYFRKYTKAKNSVEVTKEQIEKAKIEIDYFERLIQQVETASARDVEDIREELIEEGYLRRKQKVSKKRKETTPQPEQYVSSTGIPIIVGKNNKQNEYVTNRLGRQDEIWLHTKDIPGSHVLIRSTDPDEVTLQEAANLAAYFSKARQSSSVPVDYTKIRHVKKPNGAKPGYVIYENQTTLFVTPDEENVIQLKKQS</sequence>
<dbReference type="HAMAP" id="MF_00844_B">
    <property type="entry name" value="RqcH_B"/>
    <property type="match status" value="1"/>
</dbReference>
<evidence type="ECO:0000259" key="6">
    <source>
        <dbReference type="Pfam" id="PF05670"/>
    </source>
</evidence>
<comment type="subunit">
    <text evidence="5">Associates with stalled 50S ribosomal subunits. Binds to RqcP.</text>
</comment>
<evidence type="ECO:0000256" key="4">
    <source>
        <dbReference type="ARBA" id="ARBA00022917"/>
    </source>
</evidence>
<keyword evidence="1 5" id="KW-0820">tRNA-binding</keyword>
<dbReference type="GeneID" id="87598036"/>
<evidence type="ECO:0000313" key="7">
    <source>
        <dbReference type="EMBL" id="KOO38709.1"/>
    </source>
</evidence>
<protein>
    <recommendedName>
        <fullName evidence="5">Rqc2 homolog RqcH</fullName>
        <shortName evidence="5">RqcH</shortName>
    </recommendedName>
</protein>
<keyword evidence="2 5" id="KW-0699">rRNA-binding</keyword>
<organism evidence="7">
    <name type="scientific">Halalkalibacterium halodurans</name>
    <name type="common">Bacillus halodurans</name>
    <dbReference type="NCBI Taxonomy" id="86665"/>
    <lineage>
        <taxon>Bacteria</taxon>
        <taxon>Bacillati</taxon>
        <taxon>Bacillota</taxon>
        <taxon>Bacilli</taxon>
        <taxon>Bacillales</taxon>
        <taxon>Bacillaceae</taxon>
        <taxon>Halalkalibacterium (ex Joshi et al. 2022)</taxon>
    </lineage>
</organism>
<dbReference type="Gene3D" id="1.10.8.50">
    <property type="match status" value="1"/>
</dbReference>
<dbReference type="GO" id="GO:0072344">
    <property type="term" value="P:rescue of stalled ribosome"/>
    <property type="evidence" value="ECO:0007669"/>
    <property type="project" value="UniProtKB-UniRule"/>
</dbReference>
<dbReference type="GO" id="GO:0043023">
    <property type="term" value="F:ribosomal large subunit binding"/>
    <property type="evidence" value="ECO:0007669"/>
    <property type="project" value="UniProtKB-UniRule"/>
</dbReference>
<keyword evidence="3 5" id="KW-0694">RNA-binding</keyword>
<keyword evidence="5" id="KW-0175">Coiled coil</keyword>
<dbReference type="AlphaFoldDB" id="A0A0M0KIY2"/>
<dbReference type="InterPro" id="IPR051608">
    <property type="entry name" value="RQC_Subunit_NEMF"/>
</dbReference>
<dbReference type="GO" id="GO:0019843">
    <property type="term" value="F:rRNA binding"/>
    <property type="evidence" value="ECO:0007669"/>
    <property type="project" value="UniProtKB-UniRule"/>
</dbReference>
<evidence type="ECO:0000256" key="1">
    <source>
        <dbReference type="ARBA" id="ARBA00022555"/>
    </source>
</evidence>
<evidence type="ECO:0000256" key="5">
    <source>
        <dbReference type="HAMAP-Rule" id="MF_00844"/>
    </source>
</evidence>
<dbReference type="Pfam" id="PF05833">
    <property type="entry name" value="NFACT_N"/>
    <property type="match status" value="1"/>
</dbReference>
<name>A0A0M0KIY2_ALKHA</name>
<dbReference type="Pfam" id="PF05670">
    <property type="entry name" value="NFACT-R_1"/>
    <property type="match status" value="1"/>
</dbReference>
<dbReference type="FunFam" id="2.30.310.10:FF:000004">
    <property type="entry name" value="Fibronectin-binding protein A"/>
    <property type="match status" value="1"/>
</dbReference>
<dbReference type="Gene3D" id="3.40.970.40">
    <property type="entry name" value="fibrinogen binding protein from staphylococcus aureus domain like"/>
    <property type="match status" value="1"/>
</dbReference>
<keyword evidence="4 5" id="KW-0648">Protein biosynthesis</keyword>
<accession>A0A0M0KIY2</accession>
<feature type="domain" description="NFACT RNA-binding" evidence="6">
    <location>
        <begin position="452"/>
        <end position="543"/>
    </location>
</feature>
<dbReference type="PANTHER" id="PTHR15239">
    <property type="entry name" value="NUCLEAR EXPORT MEDIATOR FACTOR NEMF"/>
    <property type="match status" value="1"/>
</dbReference>
<dbReference type="EMBL" id="LILD01000001">
    <property type="protein sequence ID" value="KOO38709.1"/>
    <property type="molecule type" value="Genomic_DNA"/>
</dbReference>
<reference evidence="7" key="1">
    <citation type="submission" date="2015-08" db="EMBL/GenBank/DDBJ databases">
        <title>Complete DNA Sequence of Pseudomonas syringae pv. actinidiae, the Causal Agent of Kiwifruit Canker Disease.</title>
        <authorList>
            <person name="Rikkerink E.H.A."/>
            <person name="Fineran P.C."/>
        </authorList>
    </citation>
    <scope>NUCLEOTIDE SEQUENCE</scope>
    <source>
        <strain evidence="7">DSM 13666</strain>
    </source>
</reference>
<dbReference type="Gene3D" id="2.30.310.10">
    <property type="entry name" value="ibrinogen binding protein from staphylococcus aureus domain"/>
    <property type="match status" value="1"/>
</dbReference>
<dbReference type="GO" id="GO:1990112">
    <property type="term" value="C:RQC complex"/>
    <property type="evidence" value="ECO:0007669"/>
    <property type="project" value="TreeGrafter"/>
</dbReference>
<dbReference type="OMA" id="MMGRHSN"/>
<comment type="function">
    <text evidence="5">Key component of the ribosome quality control system (RQC), a ribosome-associated complex that mediates the extraction of incompletely synthesized nascent chains from stalled ribosomes and their subsequent degradation. RqcH recruits Ala-charged tRNA, and with RqcP directs the elongation of stalled nascent chains on 50S ribosomal subunits, leading to non-templated C-terminal alanine extensions (Ala tail). The Ala tail promotes nascent chain degradation. May add between 1 and at least 8 Ala residues. Binds to stalled 50S ribosomal subunits.</text>
</comment>
<dbReference type="PANTHER" id="PTHR15239:SF6">
    <property type="entry name" value="RIBOSOME QUALITY CONTROL COMPLEX SUBUNIT NEMF"/>
    <property type="match status" value="1"/>
</dbReference>
<comment type="caution">
    <text evidence="7">The sequence shown here is derived from an EMBL/GenBank/DDBJ whole genome shotgun (WGS) entry which is preliminary data.</text>
</comment>
<dbReference type="InterPro" id="IPR008532">
    <property type="entry name" value="NFACT_RNA-bd"/>
</dbReference>
<dbReference type="GO" id="GO:0000049">
    <property type="term" value="F:tRNA binding"/>
    <property type="evidence" value="ECO:0007669"/>
    <property type="project" value="UniProtKB-UniRule"/>
</dbReference>
<dbReference type="PATRIC" id="fig|136160.3.peg.1806"/>
<evidence type="ECO:0000256" key="2">
    <source>
        <dbReference type="ARBA" id="ARBA00022730"/>
    </source>
</evidence>
<feature type="coiled-coil region" evidence="5">
    <location>
        <begin position="284"/>
        <end position="322"/>
    </location>
</feature>
<comment type="similarity">
    <text evidence="5">Belongs to the NEMF family.</text>
</comment>
<evidence type="ECO:0000256" key="3">
    <source>
        <dbReference type="ARBA" id="ARBA00022884"/>
    </source>
</evidence>
<gene>
    <name evidence="5" type="primary">rqcH</name>
    <name evidence="7" type="ORF">AMD02_07420</name>
</gene>
<proteinExistence type="inferred from homology"/>